<accession>A0A0C2D762</accession>
<proteinExistence type="predicted"/>
<evidence type="ECO:0000313" key="3">
    <source>
        <dbReference type="Proteomes" id="UP000031599"/>
    </source>
</evidence>
<evidence type="ECO:0000313" key="2">
    <source>
        <dbReference type="EMBL" id="KIG17490.1"/>
    </source>
</evidence>
<protein>
    <submittedName>
        <fullName evidence="2">Uncharacterized protein</fullName>
    </submittedName>
</protein>
<dbReference type="EMBL" id="JMCC02000023">
    <property type="protein sequence ID" value="KIG17490.1"/>
    <property type="molecule type" value="Genomic_DNA"/>
</dbReference>
<reference evidence="2 3" key="1">
    <citation type="submission" date="2014-12" db="EMBL/GenBank/DDBJ databases">
        <title>Genome assembly of Enhygromyxa salina DSM 15201.</title>
        <authorList>
            <person name="Sharma G."/>
            <person name="Subramanian S."/>
        </authorList>
    </citation>
    <scope>NUCLEOTIDE SEQUENCE [LARGE SCALE GENOMIC DNA]</scope>
    <source>
        <strain evidence="2 3">DSM 15201</strain>
    </source>
</reference>
<gene>
    <name evidence="2" type="ORF">DB30_03191</name>
</gene>
<keyword evidence="1" id="KW-0175">Coiled coil</keyword>
<organism evidence="2 3">
    <name type="scientific">Enhygromyxa salina</name>
    <dbReference type="NCBI Taxonomy" id="215803"/>
    <lineage>
        <taxon>Bacteria</taxon>
        <taxon>Pseudomonadati</taxon>
        <taxon>Myxococcota</taxon>
        <taxon>Polyangia</taxon>
        <taxon>Nannocystales</taxon>
        <taxon>Nannocystaceae</taxon>
        <taxon>Enhygromyxa</taxon>
    </lineage>
</organism>
<dbReference type="Proteomes" id="UP000031599">
    <property type="component" value="Unassembled WGS sequence"/>
</dbReference>
<dbReference type="RefSeq" id="WP_052548277.1">
    <property type="nucleotide sequence ID" value="NZ_JMCC02000023.1"/>
</dbReference>
<feature type="coiled-coil region" evidence="1">
    <location>
        <begin position="23"/>
        <end position="88"/>
    </location>
</feature>
<sequence length="247" mass="27525">MRRRNIDMLPLLDVFMVVLFVFATIQESELDSTAHEIEQLEAELVEAQAIAAAEAARAATQAAQLEVQAQHEKRAAQLEAELANYQRACGPRLPGDPLCPAADPQRREQAETAVMQDQLLANIAVFQIEIAGEVDLESGRVINHCCFRADPPQGEWRRCGEVPYSRLAQSDWFDEGADGLRESLKQTREGYAIILLQQDKPASYQLTKDFAQLLQSRLRDHYVYDNGVASGQLQCPLLAREPAAPQP</sequence>
<evidence type="ECO:0000256" key="1">
    <source>
        <dbReference type="SAM" id="Coils"/>
    </source>
</evidence>
<dbReference type="AlphaFoldDB" id="A0A0C2D762"/>
<comment type="caution">
    <text evidence="2">The sequence shown here is derived from an EMBL/GenBank/DDBJ whole genome shotgun (WGS) entry which is preliminary data.</text>
</comment>
<name>A0A0C2D762_9BACT</name>